<organism evidence="2">
    <name type="scientific">uncultured Sulfurovum sp</name>
    <dbReference type="NCBI Taxonomy" id="269237"/>
    <lineage>
        <taxon>Bacteria</taxon>
        <taxon>Pseudomonadati</taxon>
        <taxon>Campylobacterota</taxon>
        <taxon>Epsilonproteobacteria</taxon>
        <taxon>Campylobacterales</taxon>
        <taxon>Sulfurovaceae</taxon>
        <taxon>Sulfurovum</taxon>
        <taxon>environmental samples</taxon>
    </lineage>
</organism>
<evidence type="ECO:0000313" key="2">
    <source>
        <dbReference type="EMBL" id="CAA6807161.1"/>
    </source>
</evidence>
<reference evidence="2" key="1">
    <citation type="submission" date="2020-01" db="EMBL/GenBank/DDBJ databases">
        <authorList>
            <person name="Meier V. D."/>
            <person name="Meier V D."/>
        </authorList>
    </citation>
    <scope>NUCLEOTIDE SEQUENCE</scope>
    <source>
        <strain evidence="2">HLG_WM_MAG_06</strain>
    </source>
</reference>
<dbReference type="AlphaFoldDB" id="A0A6S6SX39"/>
<gene>
    <name evidence="2" type="ORF">HELGO_WM15898</name>
</gene>
<dbReference type="EMBL" id="CACVAP010000052">
    <property type="protein sequence ID" value="CAA6807161.1"/>
    <property type="molecule type" value="Genomic_DNA"/>
</dbReference>
<protein>
    <recommendedName>
        <fullName evidence="3">DUF11 domain-containing protein</fullName>
    </recommendedName>
</protein>
<feature type="chain" id="PRO_5027908406" description="DUF11 domain-containing protein" evidence="1">
    <location>
        <begin position="21"/>
        <end position="336"/>
    </location>
</feature>
<proteinExistence type="predicted"/>
<feature type="signal peptide" evidence="1">
    <location>
        <begin position="1"/>
        <end position="20"/>
    </location>
</feature>
<evidence type="ECO:0008006" key="3">
    <source>
        <dbReference type="Google" id="ProtNLM"/>
    </source>
</evidence>
<keyword evidence="1" id="KW-0732">Signal</keyword>
<sequence>MKRILSMATAMLLGVVGLHAAGTSAGTVVENTVTLNYSVGTVPQNAVMADDTFVVDRIIDVVIAVNNSGVQTQPGSEQVKLGFTVGNEGNDAETWTLSLSESASDDFNVDGLANCNLFDSAGTLIGALSQDIAFGVDDNKTFEVACDMPTAAKDGESAEVFLVATIKNRSNDTGTADTQGTGLADAQNVYAEGASDNSDAKHDGHFTKGGTYTILSAEVSFTKTSIVISDESGTAEAHRIPGAVVRYCFDITNSGSALAENVRLTEDLTLTNKDKLDYVKSGIVIQDIGTCDCAAVTDVSGTPTASATTVNIPESTDGIDIPSSKQACGYLEATIK</sequence>
<evidence type="ECO:0000256" key="1">
    <source>
        <dbReference type="SAM" id="SignalP"/>
    </source>
</evidence>
<name>A0A6S6SX39_9BACT</name>
<accession>A0A6S6SX39</accession>